<feature type="transmembrane region" description="Helical" evidence="1">
    <location>
        <begin position="12"/>
        <end position="32"/>
    </location>
</feature>
<keyword evidence="1" id="KW-0472">Membrane</keyword>
<gene>
    <name evidence="2" type="ORF">KTS45_13090</name>
</gene>
<keyword evidence="1" id="KW-0812">Transmembrane</keyword>
<dbReference type="OrthoDB" id="308209at2157"/>
<name>A0A8J7YEP6_9EURY</name>
<dbReference type="PANTHER" id="PTHR40700:SF1">
    <property type="entry name" value="DUF63 DOMAIN-CONTAINING PROTEIN"/>
    <property type="match status" value="1"/>
</dbReference>
<evidence type="ECO:0000313" key="3">
    <source>
        <dbReference type="Proteomes" id="UP000766550"/>
    </source>
</evidence>
<proteinExistence type="predicted"/>
<evidence type="ECO:0000256" key="1">
    <source>
        <dbReference type="SAM" id="Phobius"/>
    </source>
</evidence>
<dbReference type="EMBL" id="JAHQXF010000002">
    <property type="protein sequence ID" value="MBV0925133.1"/>
    <property type="molecule type" value="Genomic_DNA"/>
</dbReference>
<feature type="transmembrane region" description="Helical" evidence="1">
    <location>
        <begin position="137"/>
        <end position="161"/>
    </location>
</feature>
<keyword evidence="1" id="KW-1133">Transmembrane helix</keyword>
<evidence type="ECO:0000313" key="2">
    <source>
        <dbReference type="EMBL" id="MBV0925133.1"/>
    </source>
</evidence>
<dbReference type="RefSeq" id="WP_162317972.1">
    <property type="nucleotide sequence ID" value="NZ_JAHQXF010000002.1"/>
</dbReference>
<feature type="transmembrane region" description="Helical" evidence="1">
    <location>
        <begin position="77"/>
        <end position="98"/>
    </location>
</feature>
<comment type="caution">
    <text evidence="2">The sequence shown here is derived from an EMBL/GenBank/DDBJ whole genome shotgun (WGS) entry which is preliminary data.</text>
</comment>
<feature type="transmembrane region" description="Helical" evidence="1">
    <location>
        <begin position="39"/>
        <end position="57"/>
    </location>
</feature>
<reference evidence="2 3" key="1">
    <citation type="submission" date="2021-06" db="EMBL/GenBank/DDBJ databases">
        <title>New haloarchaea isolates fom saline soil.</title>
        <authorList>
            <person name="Duran-Viseras A."/>
            <person name="Sanchez-Porro C.S."/>
            <person name="Ventosa A."/>
        </authorList>
    </citation>
    <scope>NUCLEOTIDE SEQUENCE [LARGE SCALE GENOMIC DNA]</scope>
    <source>
        <strain evidence="2 3">JCM 183640</strain>
    </source>
</reference>
<feature type="transmembrane region" description="Helical" evidence="1">
    <location>
        <begin position="110"/>
        <end position="131"/>
    </location>
</feature>
<protein>
    <submittedName>
        <fullName evidence="2">DUF63 family protein</fullName>
    </submittedName>
</protein>
<accession>A0A8J7YEP6</accession>
<dbReference type="PANTHER" id="PTHR40700">
    <property type="entry name" value="HYPOTHETICAL MEMBRANE PROTEIN, CONSERVED, DUF63 FAMILY"/>
    <property type="match status" value="1"/>
</dbReference>
<sequence>MVLPSGFALPPLPYLVALTAGTLLVTALLVAFEPPIDQRTVVALAPWMVIGGTLHALNQPPIELYDAAIRPLFGTPAVYFTTYVTLGTVWVVLSLFGVRRGHDENVSRNLGLVGTGVMTVLLVLAAITALRSGLLSLVWPTVAVVGALVVAGLTLLAAALWRTPVIVRTRYAAPVVIFAHALDGVSTAVGADVIGIGERSPIPRAIMEFAGTLPTASVVGVGWLFVLVKLVVAVGVVFLMHEYLEDEPVEGSLLLAFVAAVGLGPAVNNVVLFLFIPT</sequence>
<dbReference type="Pfam" id="PF01889">
    <property type="entry name" value="DUF63"/>
    <property type="match status" value="1"/>
</dbReference>
<keyword evidence="3" id="KW-1185">Reference proteome</keyword>
<feature type="transmembrane region" description="Helical" evidence="1">
    <location>
        <begin position="252"/>
        <end position="276"/>
    </location>
</feature>
<dbReference type="Proteomes" id="UP000766550">
    <property type="component" value="Unassembled WGS sequence"/>
</dbReference>
<dbReference type="InterPro" id="IPR002749">
    <property type="entry name" value="DUF63"/>
</dbReference>
<dbReference type="AlphaFoldDB" id="A0A8J7YEP6"/>
<organism evidence="2 3">
    <name type="scientific">Haloarcula limicola</name>
    <dbReference type="NCBI Taxonomy" id="1429915"/>
    <lineage>
        <taxon>Archaea</taxon>
        <taxon>Methanobacteriati</taxon>
        <taxon>Methanobacteriota</taxon>
        <taxon>Stenosarchaea group</taxon>
        <taxon>Halobacteria</taxon>
        <taxon>Halobacteriales</taxon>
        <taxon>Haloarculaceae</taxon>
        <taxon>Haloarcula</taxon>
    </lineage>
</organism>
<feature type="transmembrane region" description="Helical" evidence="1">
    <location>
        <begin position="216"/>
        <end position="240"/>
    </location>
</feature>